<dbReference type="SUPFAM" id="SSF100950">
    <property type="entry name" value="NagB/RpiA/CoA transferase-like"/>
    <property type="match status" value="1"/>
</dbReference>
<dbReference type="Pfam" id="PF01812">
    <property type="entry name" value="5-FTHF_cyc-lig"/>
    <property type="match status" value="1"/>
</dbReference>
<dbReference type="PANTHER" id="PTHR23407">
    <property type="entry name" value="ATPASE INHIBITOR/5-FORMYLTETRAHYDROFOLATE CYCLO-LIGASE"/>
    <property type="match status" value="1"/>
</dbReference>
<dbReference type="Gene3D" id="3.40.50.10420">
    <property type="entry name" value="NagB/RpiA/CoA transferase-like"/>
    <property type="match status" value="1"/>
</dbReference>
<evidence type="ECO:0000256" key="1">
    <source>
        <dbReference type="ARBA" id="ARBA00010638"/>
    </source>
</evidence>
<gene>
    <name evidence="5" type="ORF">J5Y09_22375</name>
</gene>
<dbReference type="EC" id="6.3.3.2" evidence="4"/>
<keyword evidence="6" id="KW-1185">Reference proteome</keyword>
<keyword evidence="4" id="KW-0479">Metal-binding</keyword>
<dbReference type="PANTHER" id="PTHR23407:SF1">
    <property type="entry name" value="5-FORMYLTETRAHYDROFOLATE CYCLO-LIGASE"/>
    <property type="match status" value="1"/>
</dbReference>
<dbReference type="NCBIfam" id="TIGR02727">
    <property type="entry name" value="MTHFS_bact"/>
    <property type="match status" value="1"/>
</dbReference>
<protein>
    <recommendedName>
        <fullName evidence="4">5-formyltetrahydrofolate cyclo-ligase</fullName>
        <ecNumber evidence="4">6.3.3.2</ecNumber>
    </recommendedName>
</protein>
<name>A0ABS4B1G1_9PROT</name>
<evidence type="ECO:0000313" key="6">
    <source>
        <dbReference type="Proteomes" id="UP000680815"/>
    </source>
</evidence>
<accession>A0ABS4B1G1</accession>
<comment type="cofactor">
    <cofactor evidence="4">
        <name>Mg(2+)</name>
        <dbReference type="ChEBI" id="CHEBI:18420"/>
    </cofactor>
</comment>
<keyword evidence="4" id="KW-0460">Magnesium</keyword>
<dbReference type="EMBL" id="JAGIYZ010000034">
    <property type="protein sequence ID" value="MBP0466692.1"/>
    <property type="molecule type" value="Genomic_DNA"/>
</dbReference>
<dbReference type="Proteomes" id="UP000680815">
    <property type="component" value="Unassembled WGS sequence"/>
</dbReference>
<comment type="catalytic activity">
    <reaction evidence="4">
        <text>(6S)-5-formyl-5,6,7,8-tetrahydrofolate + ATP = (6R)-5,10-methenyltetrahydrofolate + ADP + phosphate</text>
        <dbReference type="Rhea" id="RHEA:10488"/>
        <dbReference type="ChEBI" id="CHEBI:30616"/>
        <dbReference type="ChEBI" id="CHEBI:43474"/>
        <dbReference type="ChEBI" id="CHEBI:57455"/>
        <dbReference type="ChEBI" id="CHEBI:57457"/>
        <dbReference type="ChEBI" id="CHEBI:456216"/>
        <dbReference type="EC" id="6.3.3.2"/>
    </reaction>
</comment>
<evidence type="ECO:0000256" key="3">
    <source>
        <dbReference type="ARBA" id="ARBA00022840"/>
    </source>
</evidence>
<dbReference type="GO" id="GO:0030272">
    <property type="term" value="F:5-formyltetrahydrofolate cyclo-ligase activity"/>
    <property type="evidence" value="ECO:0007669"/>
    <property type="project" value="UniProtKB-EC"/>
</dbReference>
<dbReference type="InterPro" id="IPR024185">
    <property type="entry name" value="FTHF_cligase-like_sf"/>
</dbReference>
<evidence type="ECO:0000313" key="5">
    <source>
        <dbReference type="EMBL" id="MBP0466692.1"/>
    </source>
</evidence>
<dbReference type="InterPro" id="IPR002698">
    <property type="entry name" value="FTHF_cligase"/>
</dbReference>
<organism evidence="5 6">
    <name type="scientific">Roseomonas nitratireducens</name>
    <dbReference type="NCBI Taxonomy" id="2820810"/>
    <lineage>
        <taxon>Bacteria</taxon>
        <taxon>Pseudomonadati</taxon>
        <taxon>Pseudomonadota</taxon>
        <taxon>Alphaproteobacteria</taxon>
        <taxon>Acetobacterales</taxon>
        <taxon>Roseomonadaceae</taxon>
        <taxon>Roseomonas</taxon>
    </lineage>
</organism>
<keyword evidence="3 4" id="KW-0067">ATP-binding</keyword>
<dbReference type="InterPro" id="IPR037171">
    <property type="entry name" value="NagB/RpiA_transferase-like"/>
</dbReference>
<evidence type="ECO:0000256" key="4">
    <source>
        <dbReference type="RuleBase" id="RU361279"/>
    </source>
</evidence>
<comment type="similarity">
    <text evidence="1 4">Belongs to the 5-formyltetrahydrofolate cyclo-ligase family.</text>
</comment>
<evidence type="ECO:0000256" key="2">
    <source>
        <dbReference type="ARBA" id="ARBA00022741"/>
    </source>
</evidence>
<keyword evidence="5" id="KW-0436">Ligase</keyword>
<reference evidence="5 6" key="1">
    <citation type="submission" date="2021-03" db="EMBL/GenBank/DDBJ databases">
        <authorList>
            <person name="So Y."/>
        </authorList>
    </citation>
    <scope>NUCLEOTIDE SEQUENCE [LARGE SCALE GENOMIC DNA]</scope>
    <source>
        <strain evidence="5 6">PWR1</strain>
    </source>
</reference>
<proteinExistence type="inferred from homology"/>
<sequence length="174" mass="18351">MARRSGLDPNSAGVAVRDAVLAACPPPQGAVIAGFWPMGAEIDPRPLMEALYARMHAICLPVTPRRGLPLAFRRWAPGDRLVPGPMGTSQPGPDAAPVTPDWLIVPLLAFDRAGRRLGYGGGYYDRTLAGLPGATALGIAYAVQEVQEVPAGPHDVRLRRIATEQGVIDCEGPA</sequence>
<keyword evidence="2 4" id="KW-0547">Nucleotide-binding</keyword>
<comment type="caution">
    <text evidence="5">The sequence shown here is derived from an EMBL/GenBank/DDBJ whole genome shotgun (WGS) entry which is preliminary data.</text>
</comment>